<sequence>MYHWSWPAEILNGPAAVSPDGTYNFDLPPPHNTAGYAFVAVCVTLTIVGALLRAYARVRVTKKVHLEDCLDPQHQSLKLTNTQVPYFTFVWAIIKYIQDGGLFVHQWNIRAGNMLDLAVVRLVTFFRTLSLPNVATQYLFAITLVDPVYVMPAKAAILWEWKRIFVPRGTRNRFYWMAWFLLLLNTFFYFIVSFLVIFAYKPVEKTWNILLPGHAIVNRKDIDVVGAAFNLVMDLSMFIIPQPVIWSLQMTKSRKIGLSCMFSLGLLSMACAGGRLYATIHTEYPYPEVKDTSYTVSHLLLWFLAEITSINLVMFAPSVPRAFADNTFLGRLLASLRSWTSVLSSKSRTAISKTWPPTIGNAPSSRVHRLADEDGQAMGLADMRLMKAAQNGYVDTMSTDFSHATTITRTIEVELEEDNRSKMSSDPTQQRQHPWMDV</sequence>
<dbReference type="EMBL" id="JAUJFL010000002">
    <property type="protein sequence ID" value="KAK2611192.1"/>
    <property type="molecule type" value="Genomic_DNA"/>
</dbReference>
<comment type="subcellular location">
    <subcellularLocation>
        <location evidence="1">Membrane</location>
        <topology evidence="1">Multi-pass membrane protein</topology>
    </subcellularLocation>
</comment>
<dbReference type="Pfam" id="PF20684">
    <property type="entry name" value="Fung_rhodopsin"/>
    <property type="match status" value="1"/>
</dbReference>
<proteinExistence type="inferred from homology"/>
<reference evidence="9" key="1">
    <citation type="submission" date="2023-06" db="EMBL/GenBank/DDBJ databases">
        <authorList>
            <person name="Noh H."/>
        </authorList>
    </citation>
    <scope>NUCLEOTIDE SEQUENCE</scope>
    <source>
        <strain evidence="9">DUCC20226</strain>
    </source>
</reference>
<feature type="region of interest" description="Disordered" evidence="6">
    <location>
        <begin position="415"/>
        <end position="438"/>
    </location>
</feature>
<evidence type="ECO:0000256" key="1">
    <source>
        <dbReference type="ARBA" id="ARBA00004141"/>
    </source>
</evidence>
<evidence type="ECO:0000256" key="2">
    <source>
        <dbReference type="ARBA" id="ARBA00022692"/>
    </source>
</evidence>
<keyword evidence="3 7" id="KW-1133">Transmembrane helix</keyword>
<evidence type="ECO:0000256" key="3">
    <source>
        <dbReference type="ARBA" id="ARBA00022989"/>
    </source>
</evidence>
<evidence type="ECO:0000256" key="4">
    <source>
        <dbReference type="ARBA" id="ARBA00023136"/>
    </source>
</evidence>
<dbReference type="PANTHER" id="PTHR33048">
    <property type="entry name" value="PTH11-LIKE INTEGRAL MEMBRANE PROTEIN (AFU_ORTHOLOGUE AFUA_5G11245)"/>
    <property type="match status" value="1"/>
</dbReference>
<feature type="transmembrane region" description="Helical" evidence="7">
    <location>
        <begin position="34"/>
        <end position="56"/>
    </location>
</feature>
<evidence type="ECO:0000256" key="6">
    <source>
        <dbReference type="SAM" id="MobiDB-lite"/>
    </source>
</evidence>
<accession>A0AAD9SL82</accession>
<feature type="transmembrane region" description="Helical" evidence="7">
    <location>
        <begin position="227"/>
        <end position="246"/>
    </location>
</feature>
<keyword evidence="4 7" id="KW-0472">Membrane</keyword>
<evidence type="ECO:0000313" key="9">
    <source>
        <dbReference type="EMBL" id="KAK2611192.1"/>
    </source>
</evidence>
<gene>
    <name evidence="9" type="ORF">N8I77_004559</name>
</gene>
<evidence type="ECO:0000313" key="10">
    <source>
        <dbReference type="Proteomes" id="UP001265746"/>
    </source>
</evidence>
<dbReference type="Proteomes" id="UP001265746">
    <property type="component" value="Unassembled WGS sequence"/>
</dbReference>
<dbReference type="PANTHER" id="PTHR33048:SF47">
    <property type="entry name" value="INTEGRAL MEMBRANE PROTEIN-RELATED"/>
    <property type="match status" value="1"/>
</dbReference>
<evidence type="ECO:0000256" key="7">
    <source>
        <dbReference type="SAM" id="Phobius"/>
    </source>
</evidence>
<evidence type="ECO:0000259" key="8">
    <source>
        <dbReference type="Pfam" id="PF20684"/>
    </source>
</evidence>
<feature type="transmembrane region" description="Helical" evidence="7">
    <location>
        <begin position="298"/>
        <end position="316"/>
    </location>
</feature>
<dbReference type="InterPro" id="IPR052337">
    <property type="entry name" value="SAT4-like"/>
</dbReference>
<dbReference type="InterPro" id="IPR049326">
    <property type="entry name" value="Rhodopsin_dom_fungi"/>
</dbReference>
<evidence type="ECO:0000256" key="5">
    <source>
        <dbReference type="ARBA" id="ARBA00038359"/>
    </source>
</evidence>
<feature type="domain" description="Rhodopsin" evidence="8">
    <location>
        <begin position="101"/>
        <end position="309"/>
    </location>
</feature>
<organism evidence="9 10">
    <name type="scientific">Phomopsis amygdali</name>
    <name type="common">Fusicoccum amygdali</name>
    <dbReference type="NCBI Taxonomy" id="1214568"/>
    <lineage>
        <taxon>Eukaryota</taxon>
        <taxon>Fungi</taxon>
        <taxon>Dikarya</taxon>
        <taxon>Ascomycota</taxon>
        <taxon>Pezizomycotina</taxon>
        <taxon>Sordariomycetes</taxon>
        <taxon>Sordariomycetidae</taxon>
        <taxon>Diaporthales</taxon>
        <taxon>Diaporthaceae</taxon>
        <taxon>Diaporthe</taxon>
    </lineage>
</organism>
<feature type="transmembrane region" description="Helical" evidence="7">
    <location>
        <begin position="174"/>
        <end position="200"/>
    </location>
</feature>
<keyword evidence="2 7" id="KW-0812">Transmembrane</keyword>
<dbReference type="GO" id="GO:0016020">
    <property type="term" value="C:membrane"/>
    <property type="evidence" value="ECO:0007669"/>
    <property type="project" value="UniProtKB-SubCell"/>
</dbReference>
<protein>
    <recommendedName>
        <fullName evidence="8">Rhodopsin domain-containing protein</fullName>
    </recommendedName>
</protein>
<dbReference type="AlphaFoldDB" id="A0AAD9SL82"/>
<comment type="caution">
    <text evidence="9">The sequence shown here is derived from an EMBL/GenBank/DDBJ whole genome shotgun (WGS) entry which is preliminary data.</text>
</comment>
<comment type="similarity">
    <text evidence="5">Belongs to the SAT4 family.</text>
</comment>
<keyword evidence="10" id="KW-1185">Reference proteome</keyword>
<name>A0AAD9SL82_PHOAM</name>
<feature type="transmembrane region" description="Helical" evidence="7">
    <location>
        <begin position="258"/>
        <end position="278"/>
    </location>
</feature>